<comment type="caution">
    <text evidence="1">The sequence shown here is derived from an EMBL/GenBank/DDBJ whole genome shotgun (WGS) entry which is preliminary data.</text>
</comment>
<dbReference type="Proteomes" id="UP000638849">
    <property type="component" value="Unassembled WGS sequence"/>
</dbReference>
<sequence>MMIGIASTAGSAVERAEAELGPRVEGAYYWNETGTYEVLAVLRGEAAREAVVRRTDWAVRTRHLATDHVTTHCMVWTDSDHLISVPSSSAGLVNDSSAEAVSTR</sequence>
<name>A0ABS0R5Q4_9ACTN</name>
<accession>A0ABS0R5Q4</accession>
<gene>
    <name evidence="1" type="ORF">JBF12_06890</name>
</gene>
<dbReference type="EMBL" id="JAEEAQ010000040">
    <property type="protein sequence ID" value="MBI0312725.1"/>
    <property type="molecule type" value="Genomic_DNA"/>
</dbReference>
<dbReference type="RefSeq" id="WP_198275947.1">
    <property type="nucleotide sequence ID" value="NZ_BAAAIF010000018.1"/>
</dbReference>
<evidence type="ECO:0000313" key="2">
    <source>
        <dbReference type="Proteomes" id="UP000638849"/>
    </source>
</evidence>
<proteinExistence type="predicted"/>
<protein>
    <submittedName>
        <fullName evidence="1">Uncharacterized protein</fullName>
    </submittedName>
</protein>
<reference evidence="1 2" key="1">
    <citation type="submission" date="2020-12" db="EMBL/GenBank/DDBJ databases">
        <authorList>
            <person name="Kusuma A.B."/>
            <person name="Nouioui I."/>
            <person name="Goodfellow M."/>
        </authorList>
    </citation>
    <scope>NUCLEOTIDE SEQUENCE [LARGE SCALE GENOMIC DNA]</scope>
    <source>
        <strain evidence="1 2">DSM 41764</strain>
    </source>
</reference>
<evidence type="ECO:0000313" key="1">
    <source>
        <dbReference type="EMBL" id="MBI0312725.1"/>
    </source>
</evidence>
<keyword evidence="2" id="KW-1185">Reference proteome</keyword>
<organism evidence="1 2">
    <name type="scientific">Streptomyces javensis</name>
    <dbReference type="NCBI Taxonomy" id="114698"/>
    <lineage>
        <taxon>Bacteria</taxon>
        <taxon>Bacillati</taxon>
        <taxon>Actinomycetota</taxon>
        <taxon>Actinomycetes</taxon>
        <taxon>Kitasatosporales</taxon>
        <taxon>Streptomycetaceae</taxon>
        <taxon>Streptomyces</taxon>
        <taxon>Streptomyces violaceusniger group</taxon>
    </lineage>
</organism>